<dbReference type="Proteomes" id="UP000468735">
    <property type="component" value="Unassembled WGS sequence"/>
</dbReference>
<dbReference type="EMBL" id="WBMT01000008">
    <property type="protein sequence ID" value="KAB2348042.1"/>
    <property type="molecule type" value="Genomic_DNA"/>
</dbReference>
<accession>A0A6H9YMP8</accession>
<keyword evidence="2" id="KW-1185">Reference proteome</keyword>
<dbReference type="OrthoDB" id="3470626at2"/>
<proteinExistence type="predicted"/>
<comment type="caution">
    <text evidence="1">The sequence shown here is derived from an EMBL/GenBank/DDBJ whole genome shotgun (WGS) entry which is preliminary data.</text>
</comment>
<dbReference type="RefSeq" id="WP_151561743.1">
    <property type="nucleotide sequence ID" value="NZ_WBMT01000008.1"/>
</dbReference>
<evidence type="ECO:0000313" key="2">
    <source>
        <dbReference type="Proteomes" id="UP000468735"/>
    </source>
</evidence>
<dbReference type="Gene3D" id="3.30.460.10">
    <property type="entry name" value="Beta Polymerase, domain 2"/>
    <property type="match status" value="1"/>
</dbReference>
<reference evidence="1 2" key="1">
    <citation type="submission" date="2019-09" db="EMBL/GenBank/DDBJ databases">
        <title>Actinomadura physcomitrii sp. nov., a novel actinomycete isolated from moss [Physcomitrium sphaericum (Ludw) Fuernr].</title>
        <authorList>
            <person name="Zhuang X."/>
            <person name="Liu C."/>
        </authorList>
    </citation>
    <scope>NUCLEOTIDE SEQUENCE [LARGE SCALE GENOMIC DNA]</scope>
    <source>
        <strain evidence="1 2">HMC1</strain>
    </source>
</reference>
<organism evidence="1 2">
    <name type="scientific">Actinomadura rudentiformis</name>
    <dbReference type="NCBI Taxonomy" id="359158"/>
    <lineage>
        <taxon>Bacteria</taxon>
        <taxon>Bacillati</taxon>
        <taxon>Actinomycetota</taxon>
        <taxon>Actinomycetes</taxon>
        <taxon>Streptosporangiales</taxon>
        <taxon>Thermomonosporaceae</taxon>
        <taxon>Actinomadura</taxon>
    </lineage>
</organism>
<dbReference type="InterPro" id="IPR043519">
    <property type="entry name" value="NT_sf"/>
</dbReference>
<dbReference type="AlphaFoldDB" id="A0A6H9YMP8"/>
<gene>
    <name evidence="1" type="ORF">F8566_19450</name>
</gene>
<sequence length="207" mass="23179">MGIAEDIAGAVLAHPSVNEVKLIGSRARGHATELSDWDFHVTAEDFGEVAADLPGLVSPYDPIAAQWDPLGDFESYLLIFSGPAKVDLIFPDVPRSSNPPWRVGPDTLAAVDAHFWDWSLWLVSKRRRGMTDRVRGELLKMSRHLLEPLGIVAIPHSLEEAAARYVRERDRLERRYGIRLSRRLEEEVLPLVRASDGDHYRPSGLPS</sequence>
<dbReference type="SUPFAM" id="SSF81301">
    <property type="entry name" value="Nucleotidyltransferase"/>
    <property type="match status" value="1"/>
</dbReference>
<evidence type="ECO:0000313" key="1">
    <source>
        <dbReference type="EMBL" id="KAB2348042.1"/>
    </source>
</evidence>
<name>A0A6H9YMP8_9ACTN</name>
<protein>
    <recommendedName>
        <fullName evidence="3">Nucleotidyltransferase domain-containing protein</fullName>
    </recommendedName>
</protein>
<evidence type="ECO:0008006" key="3">
    <source>
        <dbReference type="Google" id="ProtNLM"/>
    </source>
</evidence>